<feature type="compositionally biased region" description="Polar residues" evidence="1">
    <location>
        <begin position="892"/>
        <end position="901"/>
    </location>
</feature>
<feature type="region of interest" description="Disordered" evidence="1">
    <location>
        <begin position="891"/>
        <end position="929"/>
    </location>
</feature>
<feature type="compositionally biased region" description="Polar residues" evidence="1">
    <location>
        <begin position="365"/>
        <end position="381"/>
    </location>
</feature>
<feature type="region of interest" description="Disordered" evidence="1">
    <location>
        <begin position="365"/>
        <end position="385"/>
    </location>
</feature>
<accession>A0A915E446</accession>
<protein>
    <submittedName>
        <fullName evidence="3">Uncharacterized protein</fullName>
    </submittedName>
</protein>
<dbReference type="WBParaSite" id="jg26502">
    <property type="protein sequence ID" value="jg26502"/>
    <property type="gene ID" value="jg26502"/>
</dbReference>
<reference evidence="3" key="1">
    <citation type="submission" date="2022-11" db="UniProtKB">
        <authorList>
            <consortium name="WormBaseParasite"/>
        </authorList>
    </citation>
    <scope>IDENTIFICATION</scope>
</reference>
<evidence type="ECO:0000313" key="2">
    <source>
        <dbReference type="Proteomes" id="UP000887574"/>
    </source>
</evidence>
<dbReference type="Proteomes" id="UP000887574">
    <property type="component" value="Unplaced"/>
</dbReference>
<proteinExistence type="predicted"/>
<evidence type="ECO:0000313" key="3">
    <source>
        <dbReference type="WBParaSite" id="jg26502"/>
    </source>
</evidence>
<organism evidence="2 3">
    <name type="scientific">Ditylenchus dipsaci</name>
    <dbReference type="NCBI Taxonomy" id="166011"/>
    <lineage>
        <taxon>Eukaryota</taxon>
        <taxon>Metazoa</taxon>
        <taxon>Ecdysozoa</taxon>
        <taxon>Nematoda</taxon>
        <taxon>Chromadorea</taxon>
        <taxon>Rhabditida</taxon>
        <taxon>Tylenchina</taxon>
        <taxon>Tylenchomorpha</taxon>
        <taxon>Sphaerularioidea</taxon>
        <taxon>Anguinidae</taxon>
        <taxon>Anguininae</taxon>
        <taxon>Ditylenchus</taxon>
    </lineage>
</organism>
<name>A0A915E446_9BILA</name>
<dbReference type="AlphaFoldDB" id="A0A915E446"/>
<keyword evidence="2" id="KW-1185">Reference proteome</keyword>
<evidence type="ECO:0000256" key="1">
    <source>
        <dbReference type="SAM" id="MobiDB-lite"/>
    </source>
</evidence>
<sequence>MKVVIAQSAQRSHPRQQYNRHISDKISADDQLVEVMLTDEAFQKLLFDLFCMWHDVQRHYDPPITHTEDEKMAKVKQMICKLLGEIDSRVRKIKSLNTTEEQEFIEEWTMLTWNVLCITSRRQSHILQAKSGFGGVSQPFPNGQKPPTVDVSDAIFDAFASRLAETMHILHGLYRTLKSAPQMSVEETNQFAQRLQLFADENLIPFVDMFKTFCNEQSVLLWQQVREAQITRMIDYRPMPHEPTGYTWRKTSGFSLRVDLNKVFGDYDPVQPLSDNVFSALELLMSDCVLATEPSTNPILVTNNLFSINCGALARGVVFKQFDIQVVTEEAAEHIQSEMRRQKMLQQPSPIANVHSAALLAMKPTSGTKRNNQANEVQGSSAHKKADVNSKEVVTIYPVFNSKNRYWAASYPHMLCTTRQKGRHSTNNSFQDLSPGGVVDLKSNGKRPIFYFHIRATMFSPSEIRTVRWTAASVGGNWDELGEVQNIVHSTFPCQRRRQQGLQDKDFDLLQYKIQCNDCMPNISSASSSSGKYSSNGEINTIGKMITFKNMLCPHLRYECGSTNVRFSVWRGMLELLQIFQDHKTNVKKLWEKNLIMGFLEFDQVSAILASHQSALIMRLSFGATAPMHLEPLDLKKLQAKCLKDYLRDISVAEKVKYIINSNEEPIRISDVVTEIFRDPTSGGTDDGDIDAMQQITFTAMRIAVVTCKVKPPSADIADEFLEESSADIAERIKVASPTASNGTLYNSGLGCSNNVAPYFPTNYRLPAQVSQNDDFVREVVQLCNFHGKSKQELVELLTQAPEGILLVSLCQATIMVLAIFLYPTALVEGMQPSTQQYSPPVVSPMVSNILHQQLFYENNGYASNPQTPYAASMPSSSGMISSMNSPASMLNGGSAQLSGPSNPPNPDALGFYGNTNNSNNKMEDNSFI</sequence>